<dbReference type="InterPro" id="IPR030458">
    <property type="entry name" value="Glyco_hydro_31_AS"/>
</dbReference>
<feature type="transmembrane region" description="Helical" evidence="6">
    <location>
        <begin position="32"/>
        <end position="52"/>
    </location>
</feature>
<dbReference type="InterPro" id="IPR000322">
    <property type="entry name" value="Glyco_hydro_31_TIM"/>
</dbReference>
<evidence type="ECO:0000259" key="8">
    <source>
        <dbReference type="Pfam" id="PF21365"/>
    </source>
</evidence>
<dbReference type="Pfam" id="PF01055">
    <property type="entry name" value="Glyco_hydro_31_2nd"/>
    <property type="match status" value="2"/>
</dbReference>
<keyword evidence="6" id="KW-0472">Membrane</keyword>
<evidence type="ECO:0000256" key="4">
    <source>
        <dbReference type="ARBA" id="ARBA00023295"/>
    </source>
</evidence>
<dbReference type="Gene3D" id="3.20.20.80">
    <property type="entry name" value="Glycosidases"/>
    <property type="match status" value="1"/>
</dbReference>
<evidence type="ECO:0000256" key="5">
    <source>
        <dbReference type="RuleBase" id="RU361185"/>
    </source>
</evidence>
<accession>A0A7L2AMB1</accession>
<dbReference type="EMBL" id="VXBZ01004946">
    <property type="protein sequence ID" value="NXP48196.1"/>
    <property type="molecule type" value="Genomic_DNA"/>
</dbReference>
<evidence type="ECO:0000256" key="2">
    <source>
        <dbReference type="ARBA" id="ARBA00022801"/>
    </source>
</evidence>
<keyword evidence="2 5" id="KW-0378">Hydrolase</keyword>
<feature type="domain" description="Glycoside hydrolase family 31 TIM barrel" evidence="7">
    <location>
        <begin position="260"/>
        <end position="292"/>
    </location>
</feature>
<evidence type="ECO:0000259" key="7">
    <source>
        <dbReference type="Pfam" id="PF01055"/>
    </source>
</evidence>
<dbReference type="Gene3D" id="2.60.40.1180">
    <property type="entry name" value="Golgi alpha-mannosidase II"/>
    <property type="match status" value="2"/>
</dbReference>
<organism evidence="9 10">
    <name type="scientific">Heliornis fulica</name>
    <name type="common">sungrebe</name>
    <dbReference type="NCBI Taxonomy" id="54369"/>
    <lineage>
        <taxon>Eukaryota</taxon>
        <taxon>Metazoa</taxon>
        <taxon>Chordata</taxon>
        <taxon>Craniata</taxon>
        <taxon>Vertebrata</taxon>
        <taxon>Euteleostomi</taxon>
        <taxon>Archelosauria</taxon>
        <taxon>Archosauria</taxon>
        <taxon>Dinosauria</taxon>
        <taxon>Saurischia</taxon>
        <taxon>Theropoda</taxon>
        <taxon>Coelurosauria</taxon>
        <taxon>Aves</taxon>
        <taxon>Neognathae</taxon>
        <taxon>Neoaves</taxon>
        <taxon>Gruiformes</taxon>
        <taxon>Heliornithidae</taxon>
        <taxon>Heliornis</taxon>
    </lineage>
</organism>
<keyword evidence="4 5" id="KW-0326">Glycosidase</keyword>
<dbReference type="Proteomes" id="UP000590868">
    <property type="component" value="Unassembled WGS sequence"/>
</dbReference>
<dbReference type="PROSITE" id="PS00129">
    <property type="entry name" value="GLYCOSYL_HYDROL_F31_1"/>
    <property type="match status" value="1"/>
</dbReference>
<dbReference type="PANTHER" id="PTHR22762">
    <property type="entry name" value="ALPHA-GLUCOSIDASE"/>
    <property type="match status" value="1"/>
</dbReference>
<keyword evidence="3" id="KW-0325">Glycoprotein</keyword>
<keyword evidence="6" id="KW-0812">Transmembrane</keyword>
<comment type="caution">
    <text evidence="9">The sequence shown here is derived from an EMBL/GenBank/DDBJ whole genome shotgun (WGS) entry which is preliminary data.</text>
</comment>
<evidence type="ECO:0000313" key="9">
    <source>
        <dbReference type="EMBL" id="NXP48196.1"/>
    </source>
</evidence>
<reference evidence="9 10" key="1">
    <citation type="submission" date="2019-09" db="EMBL/GenBank/DDBJ databases">
        <title>Bird 10,000 Genomes (B10K) Project - Family phase.</title>
        <authorList>
            <person name="Zhang G."/>
        </authorList>
    </citation>
    <scope>NUCLEOTIDE SEQUENCE [LARGE SCALE GENOMIC DNA]</scope>
    <source>
        <strain evidence="9">B10K-DU-001-55</strain>
        <tissue evidence="9">Muscle</tissue>
    </source>
</reference>
<evidence type="ECO:0000256" key="3">
    <source>
        <dbReference type="ARBA" id="ARBA00023180"/>
    </source>
</evidence>
<dbReference type="InterPro" id="IPR013780">
    <property type="entry name" value="Glyco_hydro_b"/>
</dbReference>
<dbReference type="Pfam" id="PF21365">
    <property type="entry name" value="Glyco_hydro_31_3rd"/>
    <property type="match status" value="1"/>
</dbReference>
<evidence type="ECO:0000256" key="1">
    <source>
        <dbReference type="ARBA" id="ARBA00007806"/>
    </source>
</evidence>
<dbReference type="FunFam" id="2.60.40.1180:FF:000001">
    <property type="entry name" value="Maltase-glucoamylase, intestinal"/>
    <property type="match status" value="1"/>
</dbReference>
<sequence length="428" mass="48763">DPAISANETDYPAFTRALEKDVFIKWPNTNDIIYAKVLSLPVLYLFIYFLLLSQLYRAYVAFPDFFRNSTVEWWTREIMEVYSNPHNLSKSLKFDGLWIDMNEPSNFVNGAVGGCRNQELNFPPYVPLLGSRSEGLIFKTLCMEGQQYLPDGSPVSHYDVHNLYGWSQTKPTLDALRNVTKERGIVVTRSTYPGSGKWAGHWLGDNTAAWDQLDKSIIGMSGIICPSLTKGEMAAEHEGFLPPPHKPSCVNDTRLFSLVQRQDPVAWNSTFEDISRNVLNIRYTLLPYLYTLMYAASARGSTVVRPLLHEFVEDKTTWEIYKQFLWGPALLISPVLEQGAVEVNAYLPNARWYDYYTDEAVGFRGEFRNLSSPLGHINLHIRGGYVLARQRPANTTFYSRKNPLALTVALDDSQRAQGQLYWDDGVRI</sequence>
<dbReference type="SUPFAM" id="SSF51445">
    <property type="entry name" value="(Trans)glycosidases"/>
    <property type="match status" value="1"/>
</dbReference>
<comment type="similarity">
    <text evidence="1 5">Belongs to the glycosyl hydrolase 31 family.</text>
</comment>
<dbReference type="SUPFAM" id="SSF51011">
    <property type="entry name" value="Glycosyl hydrolase domain"/>
    <property type="match status" value="1"/>
</dbReference>
<gene>
    <name evidence="9" type="primary">Mgam_1</name>
    <name evidence="9" type="ORF">HELFUL_R02790</name>
</gene>
<proteinExistence type="inferred from homology"/>
<feature type="non-terminal residue" evidence="9">
    <location>
        <position position="428"/>
    </location>
</feature>
<dbReference type="GO" id="GO:0005975">
    <property type="term" value="P:carbohydrate metabolic process"/>
    <property type="evidence" value="ECO:0007669"/>
    <property type="project" value="InterPro"/>
</dbReference>
<keyword evidence="6" id="KW-1133">Transmembrane helix</keyword>
<feature type="non-terminal residue" evidence="9">
    <location>
        <position position="1"/>
    </location>
</feature>
<dbReference type="InterPro" id="IPR017853">
    <property type="entry name" value="GH"/>
</dbReference>
<protein>
    <submittedName>
        <fullName evidence="9">MGA protein</fullName>
    </submittedName>
</protein>
<keyword evidence="10" id="KW-1185">Reference proteome</keyword>
<evidence type="ECO:0000256" key="6">
    <source>
        <dbReference type="SAM" id="Phobius"/>
    </source>
</evidence>
<evidence type="ECO:0000313" key="10">
    <source>
        <dbReference type="Proteomes" id="UP000590868"/>
    </source>
</evidence>
<dbReference type="InterPro" id="IPR048395">
    <property type="entry name" value="Glyco_hydro_31_C"/>
</dbReference>
<name>A0A7L2AMB1_9GRUI</name>
<feature type="domain" description="Glycoside hydrolase family 31 TIM barrel" evidence="7">
    <location>
        <begin position="1"/>
        <end position="220"/>
    </location>
</feature>
<dbReference type="AlphaFoldDB" id="A0A7L2AMB1"/>
<dbReference type="OrthoDB" id="5839090at2759"/>
<dbReference type="GO" id="GO:0004558">
    <property type="term" value="F:alpha-1,4-glucosidase activity"/>
    <property type="evidence" value="ECO:0007669"/>
    <property type="project" value="TreeGrafter"/>
</dbReference>
<dbReference type="PANTHER" id="PTHR22762:SF133">
    <property type="entry name" value="P-TYPE DOMAIN-CONTAINING PROTEIN"/>
    <property type="match status" value="1"/>
</dbReference>
<feature type="domain" description="Glycosyl hydrolase family 31 C-terminal" evidence="8">
    <location>
        <begin position="300"/>
        <end position="387"/>
    </location>
</feature>